<feature type="transmembrane region" description="Helical" evidence="1">
    <location>
        <begin position="27"/>
        <end position="54"/>
    </location>
</feature>
<dbReference type="EMBL" id="FWPT01000001">
    <property type="protein sequence ID" value="SMA34498.1"/>
    <property type="molecule type" value="Genomic_DNA"/>
</dbReference>
<dbReference type="RefSeq" id="WP_087106383.1">
    <property type="nucleotide sequence ID" value="NZ_CBCSCN010000004.1"/>
</dbReference>
<gene>
    <name evidence="2" type="ORF">EHSB41UT_00406</name>
</gene>
<keyword evidence="1" id="KW-1133">Transmembrane helix</keyword>
<keyword evidence="3" id="KW-1185">Reference proteome</keyword>
<organism evidence="2 3">
    <name type="scientific">Parendozoicomonas haliclonae</name>
    <dbReference type="NCBI Taxonomy" id="1960125"/>
    <lineage>
        <taxon>Bacteria</taxon>
        <taxon>Pseudomonadati</taxon>
        <taxon>Pseudomonadota</taxon>
        <taxon>Gammaproteobacteria</taxon>
        <taxon>Oceanospirillales</taxon>
        <taxon>Endozoicomonadaceae</taxon>
        <taxon>Parendozoicomonas</taxon>
    </lineage>
</organism>
<evidence type="ECO:0000313" key="3">
    <source>
        <dbReference type="Proteomes" id="UP000196573"/>
    </source>
</evidence>
<evidence type="ECO:0000313" key="2">
    <source>
        <dbReference type="EMBL" id="SMA34498.1"/>
    </source>
</evidence>
<sequence length="97" mass="11343">MALAPKSDERSTVPPIGSARTFRWKTVLALIVMTVATLYEFMPVWGVLFLYWAWMNIKNKDTFLVERIQRSENPVLYWLIVAGWVVLAVLTFFPAYW</sequence>
<feature type="transmembrane region" description="Helical" evidence="1">
    <location>
        <begin position="75"/>
        <end position="96"/>
    </location>
</feature>
<dbReference type="OrthoDB" id="9793039at2"/>
<name>A0A1X7AGZ3_9GAMM</name>
<accession>A0A1X7AGZ3</accession>
<keyword evidence="1" id="KW-0472">Membrane</keyword>
<proteinExistence type="predicted"/>
<evidence type="ECO:0000256" key="1">
    <source>
        <dbReference type="SAM" id="Phobius"/>
    </source>
</evidence>
<protein>
    <submittedName>
        <fullName evidence="2">Uncharacterized protein</fullName>
    </submittedName>
</protein>
<dbReference type="Proteomes" id="UP000196573">
    <property type="component" value="Unassembled WGS sequence"/>
</dbReference>
<reference evidence="2 3" key="1">
    <citation type="submission" date="2017-03" db="EMBL/GenBank/DDBJ databases">
        <authorList>
            <person name="Afonso C.L."/>
            <person name="Miller P.J."/>
            <person name="Scott M.A."/>
            <person name="Spackman E."/>
            <person name="Goraichik I."/>
            <person name="Dimitrov K.M."/>
            <person name="Suarez D.L."/>
            <person name="Swayne D.E."/>
        </authorList>
    </citation>
    <scope>NUCLEOTIDE SEQUENCE [LARGE SCALE GENOMIC DNA]</scope>
    <source>
        <strain evidence="2">SB41UT1</strain>
    </source>
</reference>
<dbReference type="AlphaFoldDB" id="A0A1X7AGZ3"/>
<keyword evidence="1" id="KW-0812">Transmembrane</keyword>